<dbReference type="EMBL" id="CAJHNJ030000030">
    <property type="protein sequence ID" value="CAG9124960.1"/>
    <property type="molecule type" value="Genomic_DNA"/>
</dbReference>
<comment type="caution">
    <text evidence="1">The sequence shown here is derived from an EMBL/GenBank/DDBJ whole genome shotgun (WGS) entry which is preliminary data.</text>
</comment>
<protein>
    <submittedName>
        <fullName evidence="1">(diamondback moth) hypothetical protein</fullName>
    </submittedName>
</protein>
<evidence type="ECO:0000313" key="1">
    <source>
        <dbReference type="EMBL" id="CAG9124960.1"/>
    </source>
</evidence>
<feature type="non-terminal residue" evidence="1">
    <location>
        <position position="1"/>
    </location>
</feature>
<dbReference type="AlphaFoldDB" id="A0A8S4FCK9"/>
<accession>A0A8S4FCK9</accession>
<dbReference type="Proteomes" id="UP000653454">
    <property type="component" value="Unassembled WGS sequence"/>
</dbReference>
<gene>
    <name evidence="1" type="ORF">PLXY2_LOCUS8337</name>
</gene>
<evidence type="ECO:0000313" key="2">
    <source>
        <dbReference type="Proteomes" id="UP000653454"/>
    </source>
</evidence>
<name>A0A8S4FCK9_PLUXY</name>
<sequence>MWVNSCTSFSLQNVCNAGGTTQQAARLICAMAGRTRAQPCSFIRQLPPTSAMPSWRTR</sequence>
<proteinExistence type="predicted"/>
<keyword evidence="2" id="KW-1185">Reference proteome</keyword>
<organism evidence="1 2">
    <name type="scientific">Plutella xylostella</name>
    <name type="common">Diamondback moth</name>
    <name type="synonym">Plutella maculipennis</name>
    <dbReference type="NCBI Taxonomy" id="51655"/>
    <lineage>
        <taxon>Eukaryota</taxon>
        <taxon>Metazoa</taxon>
        <taxon>Ecdysozoa</taxon>
        <taxon>Arthropoda</taxon>
        <taxon>Hexapoda</taxon>
        <taxon>Insecta</taxon>
        <taxon>Pterygota</taxon>
        <taxon>Neoptera</taxon>
        <taxon>Endopterygota</taxon>
        <taxon>Lepidoptera</taxon>
        <taxon>Glossata</taxon>
        <taxon>Ditrysia</taxon>
        <taxon>Yponomeutoidea</taxon>
        <taxon>Plutellidae</taxon>
        <taxon>Plutella</taxon>
    </lineage>
</organism>
<reference evidence="1" key="1">
    <citation type="submission" date="2020-11" db="EMBL/GenBank/DDBJ databases">
        <authorList>
            <person name="Whiteford S."/>
        </authorList>
    </citation>
    <scope>NUCLEOTIDE SEQUENCE</scope>
</reference>